<dbReference type="InterPro" id="IPR016181">
    <property type="entry name" value="Acyl_CoA_acyltransferase"/>
</dbReference>
<dbReference type="PROSITE" id="PS51186">
    <property type="entry name" value="GNAT"/>
    <property type="match status" value="1"/>
</dbReference>
<evidence type="ECO:0000259" key="1">
    <source>
        <dbReference type="PROSITE" id="PS51186"/>
    </source>
</evidence>
<dbReference type="SUPFAM" id="SSF55729">
    <property type="entry name" value="Acyl-CoA N-acyltransferases (Nat)"/>
    <property type="match status" value="1"/>
</dbReference>
<dbReference type="InterPro" id="IPR000182">
    <property type="entry name" value="GNAT_dom"/>
</dbReference>
<feature type="domain" description="N-acetyltransferase" evidence="1">
    <location>
        <begin position="14"/>
        <end position="192"/>
    </location>
</feature>
<sequence>MFGPIAETIQTPRLTLEPPAVHDADEMAEVLGDHRLHDFIGGDPPTLAELRVRYAHLVAGPAPFHQEWWLIWIVRRSRDQRAIGYVQATVTPGVRGTPTAPRADAPLRADAARRADAPLRADVAWVVGMPYQGFGFATEAAAAMLGWLRDHAVREITATVHPGNAPSAAVARKLGLRPTADRSGEEIVWRGT</sequence>
<comment type="caution">
    <text evidence="2">The sequence shown here is derived from an EMBL/GenBank/DDBJ whole genome shotgun (WGS) entry which is preliminary data.</text>
</comment>
<dbReference type="RefSeq" id="WP_344539901.1">
    <property type="nucleotide sequence ID" value="NZ_BAAATD010000002.1"/>
</dbReference>
<dbReference type="Proteomes" id="UP001501509">
    <property type="component" value="Unassembled WGS sequence"/>
</dbReference>
<gene>
    <name evidence="2" type="ORF">GCM10010411_20220</name>
</gene>
<evidence type="ECO:0000313" key="3">
    <source>
        <dbReference type="Proteomes" id="UP001501509"/>
    </source>
</evidence>
<dbReference type="PANTHER" id="PTHR43792">
    <property type="entry name" value="GNAT FAMILY, PUTATIVE (AFU_ORTHOLOGUE AFUA_3G00765)-RELATED-RELATED"/>
    <property type="match status" value="1"/>
</dbReference>
<dbReference type="Gene3D" id="3.40.630.30">
    <property type="match status" value="1"/>
</dbReference>
<reference evidence="3" key="1">
    <citation type="journal article" date="2019" name="Int. J. Syst. Evol. Microbiol.">
        <title>The Global Catalogue of Microorganisms (GCM) 10K type strain sequencing project: providing services to taxonomists for standard genome sequencing and annotation.</title>
        <authorList>
            <consortium name="The Broad Institute Genomics Platform"/>
            <consortium name="The Broad Institute Genome Sequencing Center for Infectious Disease"/>
            <person name="Wu L."/>
            <person name="Ma J."/>
        </authorList>
    </citation>
    <scope>NUCLEOTIDE SEQUENCE [LARGE SCALE GENOMIC DNA]</scope>
    <source>
        <strain evidence="3">JCM 6833</strain>
    </source>
</reference>
<accession>A0ABP6BX92</accession>
<dbReference type="Pfam" id="PF13302">
    <property type="entry name" value="Acetyltransf_3"/>
    <property type="match status" value="1"/>
</dbReference>
<proteinExistence type="predicted"/>
<dbReference type="PANTHER" id="PTHR43792:SF16">
    <property type="entry name" value="N-ACETYLTRANSFERASE DOMAIN-CONTAINING PROTEIN"/>
    <property type="match status" value="1"/>
</dbReference>
<name>A0ABP6BX92_9ACTN</name>
<evidence type="ECO:0000313" key="2">
    <source>
        <dbReference type="EMBL" id="GAA2587373.1"/>
    </source>
</evidence>
<protein>
    <recommendedName>
        <fullName evidence="1">N-acetyltransferase domain-containing protein</fullName>
    </recommendedName>
</protein>
<dbReference type="EMBL" id="BAAATD010000002">
    <property type="protein sequence ID" value="GAA2587373.1"/>
    <property type="molecule type" value="Genomic_DNA"/>
</dbReference>
<keyword evidence="3" id="KW-1185">Reference proteome</keyword>
<organism evidence="2 3">
    <name type="scientific">Actinomadura fulvescens</name>
    <dbReference type="NCBI Taxonomy" id="46160"/>
    <lineage>
        <taxon>Bacteria</taxon>
        <taxon>Bacillati</taxon>
        <taxon>Actinomycetota</taxon>
        <taxon>Actinomycetes</taxon>
        <taxon>Streptosporangiales</taxon>
        <taxon>Thermomonosporaceae</taxon>
        <taxon>Actinomadura</taxon>
    </lineage>
</organism>
<dbReference type="InterPro" id="IPR051531">
    <property type="entry name" value="N-acetyltransferase"/>
</dbReference>